<sequence>MQVAPKLHFSCGHHPTTELQYGSTTAAQFQDFGCGNHLRVIASNPHASCVSVTTGIVVIPRELHNQPRPLLQDSVPVVRVEILTSSDEGLGEGVTVLWVSECSSEGRGVDEIMRKGGKRAWSGNRLREEVLRRSGVLKRMSFISSSSGSEIVTVVRCWGRRKSKTVRSHTARVA</sequence>
<name>A0AAV4NXU0_9ARAC</name>
<dbReference type="AlphaFoldDB" id="A0AAV4NXU0"/>
<dbReference type="Proteomes" id="UP001054837">
    <property type="component" value="Unassembled WGS sequence"/>
</dbReference>
<proteinExistence type="predicted"/>
<evidence type="ECO:0000313" key="2">
    <source>
        <dbReference type="Proteomes" id="UP001054837"/>
    </source>
</evidence>
<protein>
    <submittedName>
        <fullName evidence="1">Uncharacterized protein</fullName>
    </submittedName>
</protein>
<organism evidence="1 2">
    <name type="scientific">Caerostris darwini</name>
    <dbReference type="NCBI Taxonomy" id="1538125"/>
    <lineage>
        <taxon>Eukaryota</taxon>
        <taxon>Metazoa</taxon>
        <taxon>Ecdysozoa</taxon>
        <taxon>Arthropoda</taxon>
        <taxon>Chelicerata</taxon>
        <taxon>Arachnida</taxon>
        <taxon>Araneae</taxon>
        <taxon>Araneomorphae</taxon>
        <taxon>Entelegynae</taxon>
        <taxon>Araneoidea</taxon>
        <taxon>Araneidae</taxon>
        <taxon>Caerostris</taxon>
    </lineage>
</organism>
<dbReference type="EMBL" id="BPLQ01002195">
    <property type="protein sequence ID" value="GIX89581.1"/>
    <property type="molecule type" value="Genomic_DNA"/>
</dbReference>
<evidence type="ECO:0000313" key="1">
    <source>
        <dbReference type="EMBL" id="GIX89581.1"/>
    </source>
</evidence>
<gene>
    <name evidence="1" type="ORF">CDAR_390201</name>
</gene>
<comment type="caution">
    <text evidence="1">The sequence shown here is derived from an EMBL/GenBank/DDBJ whole genome shotgun (WGS) entry which is preliminary data.</text>
</comment>
<keyword evidence="2" id="KW-1185">Reference proteome</keyword>
<reference evidence="1 2" key="1">
    <citation type="submission" date="2021-06" db="EMBL/GenBank/DDBJ databases">
        <title>Caerostris darwini draft genome.</title>
        <authorList>
            <person name="Kono N."/>
            <person name="Arakawa K."/>
        </authorList>
    </citation>
    <scope>NUCLEOTIDE SEQUENCE [LARGE SCALE GENOMIC DNA]</scope>
</reference>
<accession>A0AAV4NXU0</accession>